<dbReference type="Gene3D" id="1.10.10.10">
    <property type="entry name" value="Winged helix-like DNA-binding domain superfamily/Winged helix DNA-binding domain"/>
    <property type="match status" value="1"/>
</dbReference>
<evidence type="ECO:0000313" key="5">
    <source>
        <dbReference type="EMBL" id="NIY73820.1"/>
    </source>
</evidence>
<dbReference type="InterPro" id="IPR037171">
    <property type="entry name" value="NagB/RpiA_transferase-like"/>
</dbReference>
<comment type="caution">
    <text evidence="5">The sequence shown here is derived from an EMBL/GenBank/DDBJ whole genome shotgun (WGS) entry which is preliminary data.</text>
</comment>
<protein>
    <submittedName>
        <fullName evidence="5">DeoR/GlpR transcriptional regulator</fullName>
    </submittedName>
</protein>
<evidence type="ECO:0000256" key="1">
    <source>
        <dbReference type="ARBA" id="ARBA00023015"/>
    </source>
</evidence>
<dbReference type="InterPro" id="IPR036390">
    <property type="entry name" value="WH_DNA-bd_sf"/>
</dbReference>
<keyword evidence="2" id="KW-0238">DNA-binding</keyword>
<keyword evidence="1" id="KW-0805">Transcription regulation</keyword>
<dbReference type="PANTHER" id="PTHR30363:SF55">
    <property type="entry name" value="HTH-TYPE TRANSCRIPTIONAL REGULATOR ULAR"/>
    <property type="match status" value="1"/>
</dbReference>
<organism evidence="5 6">
    <name type="scientific">Marivivens donghaensis</name>
    <dbReference type="NCBI Taxonomy" id="1699413"/>
    <lineage>
        <taxon>Bacteria</taxon>
        <taxon>Pseudomonadati</taxon>
        <taxon>Pseudomonadota</taxon>
        <taxon>Alphaproteobacteria</taxon>
        <taxon>Rhodobacterales</taxon>
        <taxon>Paracoccaceae</taxon>
        <taxon>Marivivens group</taxon>
        <taxon>Marivivens</taxon>
    </lineage>
</organism>
<dbReference type="SMART" id="SM01134">
    <property type="entry name" value="DeoRC"/>
    <property type="match status" value="1"/>
</dbReference>
<name>A0ABX0W0H0_9RHOB</name>
<reference evidence="5 6" key="1">
    <citation type="submission" date="2020-03" db="EMBL/GenBank/DDBJ databases">
        <title>Bacterial isolates of synthetic phycosphere.</title>
        <authorList>
            <person name="Fu H."/>
            <person name="Moran M.A."/>
        </authorList>
    </citation>
    <scope>NUCLEOTIDE SEQUENCE [LARGE SCALE GENOMIC DNA]</scope>
    <source>
        <strain evidence="5 6">HF1</strain>
    </source>
</reference>
<dbReference type="EMBL" id="JAATOP010000014">
    <property type="protein sequence ID" value="NIY73820.1"/>
    <property type="molecule type" value="Genomic_DNA"/>
</dbReference>
<dbReference type="PANTHER" id="PTHR30363">
    <property type="entry name" value="HTH-TYPE TRANSCRIPTIONAL REGULATOR SRLR-RELATED"/>
    <property type="match status" value="1"/>
</dbReference>
<dbReference type="InterPro" id="IPR014036">
    <property type="entry name" value="DeoR-like_C"/>
</dbReference>
<evidence type="ECO:0000259" key="4">
    <source>
        <dbReference type="PROSITE" id="PS51000"/>
    </source>
</evidence>
<keyword evidence="6" id="KW-1185">Reference proteome</keyword>
<dbReference type="PROSITE" id="PS51000">
    <property type="entry name" value="HTH_DEOR_2"/>
    <property type="match status" value="1"/>
</dbReference>
<dbReference type="Pfam" id="PF08220">
    <property type="entry name" value="HTH_DeoR"/>
    <property type="match status" value="1"/>
</dbReference>
<dbReference type="SUPFAM" id="SSF100950">
    <property type="entry name" value="NagB/RpiA/CoA transferase-like"/>
    <property type="match status" value="1"/>
</dbReference>
<dbReference type="InterPro" id="IPR036388">
    <property type="entry name" value="WH-like_DNA-bd_sf"/>
</dbReference>
<dbReference type="Pfam" id="PF00455">
    <property type="entry name" value="DeoRC"/>
    <property type="match status" value="1"/>
</dbReference>
<evidence type="ECO:0000256" key="2">
    <source>
        <dbReference type="ARBA" id="ARBA00023125"/>
    </source>
</evidence>
<keyword evidence="3" id="KW-0804">Transcription</keyword>
<dbReference type="Gene3D" id="3.40.50.1360">
    <property type="match status" value="1"/>
</dbReference>
<gene>
    <name evidence="5" type="ORF">HCZ30_15425</name>
</gene>
<dbReference type="InterPro" id="IPR001034">
    <property type="entry name" value="DeoR_HTH"/>
</dbReference>
<dbReference type="PROSITE" id="PS00894">
    <property type="entry name" value="HTH_DEOR_1"/>
    <property type="match status" value="1"/>
</dbReference>
<feature type="domain" description="HTH deoR-type" evidence="4">
    <location>
        <begin position="3"/>
        <end position="58"/>
    </location>
</feature>
<dbReference type="Proteomes" id="UP000709466">
    <property type="component" value="Unassembled WGS sequence"/>
</dbReference>
<accession>A0ABX0W0H0</accession>
<proteinExistence type="predicted"/>
<evidence type="ECO:0000256" key="3">
    <source>
        <dbReference type="ARBA" id="ARBA00023163"/>
    </source>
</evidence>
<dbReference type="InterPro" id="IPR050313">
    <property type="entry name" value="Carb_Metab_HTH_regulators"/>
</dbReference>
<dbReference type="SUPFAM" id="SSF46785">
    <property type="entry name" value="Winged helix' DNA-binding domain"/>
    <property type="match status" value="1"/>
</dbReference>
<dbReference type="SMART" id="SM00420">
    <property type="entry name" value="HTH_DEOR"/>
    <property type="match status" value="1"/>
</dbReference>
<dbReference type="RefSeq" id="WP_167639207.1">
    <property type="nucleotide sequence ID" value="NZ_JAATOP010000014.1"/>
</dbReference>
<evidence type="ECO:0000313" key="6">
    <source>
        <dbReference type="Proteomes" id="UP000709466"/>
    </source>
</evidence>
<dbReference type="InterPro" id="IPR018356">
    <property type="entry name" value="Tscrpt_reg_HTH_DeoR_CS"/>
</dbReference>
<dbReference type="PRINTS" id="PR00037">
    <property type="entry name" value="HTHLACR"/>
</dbReference>
<sequence>MKLEDRRQNILDLLVQAGSVTLDDLSARFGVSKMTIHRDLDELEAAGLLRKVRGGASIETSTQFEADYRYRALQNTDAKRGVAAKAAELVEPGMTVLINDGTTAGIMAEMLAQIRPLTVITNNLAAIQVLTEVQGITLIALGGIYSRKFNGFFGLVTEQSLSRLKADIAFLSSPAISGGMAYHMDESVTRCKQAMIKAGAQRVLLADAKKFGRTALHQLADLSEFDTIVTDRLSPDVADPLRDQGIKIMNVKE</sequence>